<name>Q6BLY6_DEBHA</name>
<feature type="compositionally biased region" description="Low complexity" evidence="2">
    <location>
        <begin position="7"/>
        <end position="23"/>
    </location>
</feature>
<dbReference type="STRING" id="284592.Q6BLY6"/>
<dbReference type="InParanoid" id="Q6BLY6"/>
<feature type="coiled-coil region" evidence="1">
    <location>
        <begin position="474"/>
        <end position="522"/>
    </location>
</feature>
<dbReference type="InterPro" id="IPR024545">
    <property type="entry name" value="Mto1-like_Mto2p-bd"/>
</dbReference>
<dbReference type="OMA" id="RKYNTER"/>
<dbReference type="AlphaFoldDB" id="Q6BLY6"/>
<organism evidence="4 5">
    <name type="scientific">Debaryomyces hansenii (strain ATCC 36239 / CBS 767 / BCRC 21394 / JCM 1990 / NBRC 0083 / IGC 2968)</name>
    <name type="common">Yeast</name>
    <name type="synonym">Torulaspora hansenii</name>
    <dbReference type="NCBI Taxonomy" id="284592"/>
    <lineage>
        <taxon>Eukaryota</taxon>
        <taxon>Fungi</taxon>
        <taxon>Dikarya</taxon>
        <taxon>Ascomycota</taxon>
        <taxon>Saccharomycotina</taxon>
        <taxon>Pichiomycetes</taxon>
        <taxon>Debaryomycetaceae</taxon>
        <taxon>Debaryomyces</taxon>
    </lineage>
</organism>
<dbReference type="HOGENOM" id="CLU_015605_0_0_1"/>
<accession>Q6BLY6</accession>
<feature type="domain" description="Mto1-like Mto2p-binding" evidence="3">
    <location>
        <begin position="832"/>
        <end position="873"/>
    </location>
</feature>
<dbReference type="RefSeq" id="XP_460785.2">
    <property type="nucleotide sequence ID" value="XM_460785.1"/>
</dbReference>
<feature type="coiled-coil region" evidence="1">
    <location>
        <begin position="547"/>
        <end position="574"/>
    </location>
</feature>
<feature type="compositionally biased region" description="Basic and acidic residues" evidence="2">
    <location>
        <begin position="37"/>
        <end position="49"/>
    </location>
</feature>
<feature type="compositionally biased region" description="Polar residues" evidence="2">
    <location>
        <begin position="50"/>
        <end position="61"/>
    </location>
</feature>
<evidence type="ECO:0000259" key="3">
    <source>
        <dbReference type="Pfam" id="PF12808"/>
    </source>
</evidence>
<evidence type="ECO:0000256" key="2">
    <source>
        <dbReference type="SAM" id="MobiDB-lite"/>
    </source>
</evidence>
<dbReference type="Pfam" id="PF12808">
    <property type="entry name" value="Mto2_bdg"/>
    <property type="match status" value="1"/>
</dbReference>
<feature type="region of interest" description="Disordered" evidence="2">
    <location>
        <begin position="136"/>
        <end position="173"/>
    </location>
</feature>
<evidence type="ECO:0000256" key="1">
    <source>
        <dbReference type="SAM" id="Coils"/>
    </source>
</evidence>
<sequence length="876" mass="100796">MSSEFEGSNSSYVSDGSDSSVVVALSQNINNDSNSGFEHDDRNDIDADSTRSSSPFLSNPELSYKEKFSPVASSFDDEEDISRRVQDMDTSIASLRETLGDLNVGDKDKNNQSIIVDESFHNSTMDTTRYNETQAQFDRDLDFDQNSNDGKTESPRHKKAISPWKQLRSTSTAAPGHMGEIPKLHFNQSNFFNNDTKQSLTHDTTAVAKINELNKQVTGYRIQIKLFKQFLQHLIDKTRYSNTDNVFDISELNHFQNNLNGLSPSRSTGIRSGSINTNAEIEDNLSQNYDELLKLNEDLYLNLEDFQNQLHDKEVQLNNANVYMNDCSRIINEILELLINDPSTDDPSRQALVKCLDGAASDAKLSKSLETKLYVVRLELRKKMERKDHSYPSPPPSNPEKEQIELSGYITIIQGLIASLDKVQKEFLAHKQDTSKIQEDLKKEVESTQTIRANYESLYNKFNQLCASLERSRSDDADSEMQKLRIENQKLRTINNTVDNKFNEYQKVIDKLQSEVNDLQKHYSNSSIGETSEWLKSSNDGFHHNDLLLSHKEVNQLQEQLNNLTERYRKLQDDSSNTISTLTNQLNNKKQESLSLGANQRITDQLKNDLELAVEKQRVLKAEKIRLSYSLESLAKDKVSLQTTIRSLTEKITSLTVEAPHYKKDEMNEGLKKLNVLEYQLSELLSRDVHEFQKFLKSFIKIADDSSLKEPKRKIDTLAKKISQERNSDRTDEMTSWDISELNTIREYHKSVFDYFARAVDIIVNDHVKLLLKEGENTSQTNEYVNKLHKRIDELNNVNDNLTRQLDSYYTDDSHNDTTQNTSITSTGSKMRITELTNRWKAEREARVYENQEAKKRLKELDRENARLRQELDQVS</sequence>
<dbReference type="KEGG" id="dha:DEHA2F09746g"/>
<gene>
    <name evidence="4" type="ordered locus">DEHA2F09746g</name>
</gene>
<dbReference type="GeneID" id="2904197"/>
<evidence type="ECO:0000313" key="4">
    <source>
        <dbReference type="EMBL" id="CAG89126.2"/>
    </source>
</evidence>
<dbReference type="EMBL" id="CR382138">
    <property type="protein sequence ID" value="CAG89126.2"/>
    <property type="molecule type" value="Genomic_DNA"/>
</dbReference>
<feature type="compositionally biased region" description="Polar residues" evidence="2">
    <location>
        <begin position="25"/>
        <end position="36"/>
    </location>
</feature>
<dbReference type="Proteomes" id="UP000000599">
    <property type="component" value="Chromosome F"/>
</dbReference>
<evidence type="ECO:0000313" key="5">
    <source>
        <dbReference type="Proteomes" id="UP000000599"/>
    </source>
</evidence>
<feature type="coiled-coil region" evidence="1">
    <location>
        <begin position="785"/>
        <end position="812"/>
    </location>
</feature>
<reference evidence="4 5" key="1">
    <citation type="journal article" date="2004" name="Nature">
        <title>Genome evolution in yeasts.</title>
        <authorList>
            <consortium name="Genolevures"/>
            <person name="Dujon B."/>
            <person name="Sherman D."/>
            <person name="Fischer G."/>
            <person name="Durrens P."/>
            <person name="Casaregola S."/>
            <person name="Lafontaine I."/>
            <person name="de Montigny J."/>
            <person name="Marck C."/>
            <person name="Neuveglise C."/>
            <person name="Talla E."/>
            <person name="Goffard N."/>
            <person name="Frangeul L."/>
            <person name="Aigle M."/>
            <person name="Anthouard V."/>
            <person name="Babour A."/>
            <person name="Barbe V."/>
            <person name="Barnay S."/>
            <person name="Blanchin S."/>
            <person name="Beckerich J.M."/>
            <person name="Beyne E."/>
            <person name="Bleykasten C."/>
            <person name="Boisrame A."/>
            <person name="Boyer J."/>
            <person name="Cattolico L."/>
            <person name="Confanioleri F."/>
            <person name="de Daruvar A."/>
            <person name="Despons L."/>
            <person name="Fabre E."/>
            <person name="Fairhead C."/>
            <person name="Ferry-Dumazet H."/>
            <person name="Groppi A."/>
            <person name="Hantraye F."/>
            <person name="Hennequin C."/>
            <person name="Jauniaux N."/>
            <person name="Joyet P."/>
            <person name="Kachouri R."/>
            <person name="Kerrest A."/>
            <person name="Koszul R."/>
            <person name="Lemaire M."/>
            <person name="Lesur I."/>
            <person name="Ma L."/>
            <person name="Muller H."/>
            <person name="Nicaud J.M."/>
            <person name="Nikolski M."/>
            <person name="Oztas S."/>
            <person name="Ozier-Kalogeropoulos O."/>
            <person name="Pellenz S."/>
            <person name="Potier S."/>
            <person name="Richard G.F."/>
            <person name="Straub M.L."/>
            <person name="Suleau A."/>
            <person name="Swennene D."/>
            <person name="Tekaia F."/>
            <person name="Wesolowski-Louvel M."/>
            <person name="Westhof E."/>
            <person name="Wirth B."/>
            <person name="Zeniou-Meyer M."/>
            <person name="Zivanovic I."/>
            <person name="Bolotin-Fukuhara M."/>
            <person name="Thierry A."/>
            <person name="Bouchier C."/>
            <person name="Caudron B."/>
            <person name="Scarpelli C."/>
            <person name="Gaillardin C."/>
            <person name="Weissenbach J."/>
            <person name="Wincker P."/>
            <person name="Souciet J.L."/>
        </authorList>
    </citation>
    <scope>NUCLEOTIDE SEQUENCE [LARGE SCALE GENOMIC DNA]</scope>
    <source>
        <strain evidence="5">ATCC 36239 / CBS 767 / BCRC 21394 / JCM 1990 / NBRC 0083 / IGC 2968</strain>
    </source>
</reference>
<feature type="coiled-coil region" evidence="1">
    <location>
        <begin position="278"/>
        <end position="316"/>
    </location>
</feature>
<keyword evidence="1" id="KW-0175">Coiled coil</keyword>
<feature type="region of interest" description="Disordered" evidence="2">
    <location>
        <begin position="1"/>
        <end position="61"/>
    </location>
</feature>
<keyword evidence="5" id="KW-1185">Reference proteome</keyword>
<protein>
    <submittedName>
        <fullName evidence="4">DEHA2F09746p</fullName>
    </submittedName>
</protein>
<proteinExistence type="predicted"/>
<dbReference type="eggNOG" id="ENOG502R9Z8">
    <property type="taxonomic scope" value="Eukaryota"/>
</dbReference>
<dbReference type="VEuPathDB" id="FungiDB:DEHA2F09746g"/>
<dbReference type="OrthoDB" id="4052563at2759"/>